<evidence type="ECO:0000259" key="5">
    <source>
        <dbReference type="Pfam" id="PF01321"/>
    </source>
</evidence>
<keyword evidence="3" id="KW-0378">Hydrolase</keyword>
<dbReference type="OrthoDB" id="9806388at2"/>
<feature type="domain" description="Creatinase N-terminal" evidence="5">
    <location>
        <begin position="17"/>
        <end position="153"/>
    </location>
</feature>
<dbReference type="Pfam" id="PF01321">
    <property type="entry name" value="Creatinase_N"/>
    <property type="match status" value="1"/>
</dbReference>
<feature type="domain" description="Peptidase M24 C-terminal" evidence="6">
    <location>
        <begin position="540"/>
        <end position="599"/>
    </location>
</feature>
<gene>
    <name evidence="7" type="ORF">SAMN04488026_102766</name>
</gene>
<dbReference type="GO" id="GO:0005737">
    <property type="term" value="C:cytoplasm"/>
    <property type="evidence" value="ECO:0007669"/>
    <property type="project" value="UniProtKB-ARBA"/>
</dbReference>
<dbReference type="STRING" id="571298.SAMN04488026_102766"/>
<dbReference type="CDD" id="cd01085">
    <property type="entry name" value="APP"/>
    <property type="match status" value="1"/>
</dbReference>
<dbReference type="Gene3D" id="3.40.350.10">
    <property type="entry name" value="Creatinase/prolidase N-terminal domain"/>
    <property type="match status" value="2"/>
</dbReference>
<feature type="domain" description="Peptidase M24" evidence="4">
    <location>
        <begin position="315"/>
        <end position="526"/>
    </location>
</feature>
<dbReference type="InterPro" id="IPR033740">
    <property type="entry name" value="Pept_M24B"/>
</dbReference>
<dbReference type="AlphaFoldDB" id="A0A1G8XZ35"/>
<dbReference type="Pfam" id="PF00557">
    <property type="entry name" value="Peptidase_M24"/>
    <property type="match status" value="1"/>
</dbReference>
<dbReference type="InterPro" id="IPR032416">
    <property type="entry name" value="Peptidase_M24_C"/>
</dbReference>
<accession>A0A1G8XZ35</accession>
<dbReference type="Gene3D" id="3.90.230.10">
    <property type="entry name" value="Creatinase/methionine aminopeptidase superfamily"/>
    <property type="match status" value="1"/>
</dbReference>
<sequence length="599" mass="65052">MFQSFEVSTRPEDGPPRLAALRGEIEAAGLDGFLVPRADAHQGEYVAPHDERLAWLTGFTGSAGFCAVLKDVAGVFVDGRYRVQVRSQVDLAHFAPVAWPKVTLAKWLLEHLPEGGRIGFDPWLHSVEEIEKLQVAGADRGIALIACENLLDAIWTDQPAPPAGEILVHPLELAGRPHEEKRRELGAALAEAGVQSVVLTLPDSIAWLLNIRGSDIVRNPVPHAFVILHQSGAVELYCAAGKVTEAVREHLGPEVHCHGGDDFEAALQALGEKVQIDPASAPVRVADLLTGAEIVTAPDPCALPKARKNAAELAGMEAAHLRDGAAMCRFLCWLEREVAKGTLTEIDVVRRLEEERRRDPLLRDISFETICGSGPHGAIVHYRVSEESNREITPGEILLVDSGGQYADGTTDITRTVATGPVGDLERACFTRVLQGMIAISTLRWPEGLAGRDLDALARAPLWRAGLDYDHGTGHGVGAYLSVHEGPQRLSRTSDVVLQDSMILSNEPGYYREGSFGIRIENLVHVLSASALPDADERAMLTFGTLTWVPIDRRMIVVDMLSYEERAWLDAYHAGCNQRIGPLLEGDAANWLDAATSPL</sequence>
<comment type="similarity">
    <text evidence="1">Belongs to the peptidase M24B family.</text>
</comment>
<keyword evidence="7" id="KW-0031">Aminopeptidase</keyword>
<proteinExistence type="inferred from homology"/>
<reference evidence="7 8" key="1">
    <citation type="submission" date="2016-10" db="EMBL/GenBank/DDBJ databases">
        <authorList>
            <person name="de Groot N.N."/>
        </authorList>
    </citation>
    <scope>NUCLEOTIDE SEQUENCE [LARGE SCALE GENOMIC DNA]</scope>
    <source>
        <strain evidence="7 8">DSM 25294</strain>
    </source>
</reference>
<dbReference type="Proteomes" id="UP000199382">
    <property type="component" value="Unassembled WGS sequence"/>
</dbReference>
<dbReference type="PANTHER" id="PTHR43763:SF6">
    <property type="entry name" value="XAA-PRO AMINOPEPTIDASE 1"/>
    <property type="match status" value="1"/>
</dbReference>
<dbReference type="Pfam" id="PF16189">
    <property type="entry name" value="Creatinase_N_2"/>
    <property type="match status" value="1"/>
</dbReference>
<dbReference type="InterPro" id="IPR036005">
    <property type="entry name" value="Creatinase/aminopeptidase-like"/>
</dbReference>
<evidence type="ECO:0000259" key="4">
    <source>
        <dbReference type="Pfam" id="PF00557"/>
    </source>
</evidence>
<dbReference type="PANTHER" id="PTHR43763">
    <property type="entry name" value="XAA-PRO AMINOPEPTIDASE 1"/>
    <property type="match status" value="1"/>
</dbReference>
<dbReference type="GO" id="GO:0070006">
    <property type="term" value="F:metalloaminopeptidase activity"/>
    <property type="evidence" value="ECO:0007669"/>
    <property type="project" value="InterPro"/>
</dbReference>
<dbReference type="Pfam" id="PF16188">
    <property type="entry name" value="Peptidase_M24_C"/>
    <property type="match status" value="1"/>
</dbReference>
<dbReference type="InterPro" id="IPR050422">
    <property type="entry name" value="X-Pro_aminopeptidase_P"/>
</dbReference>
<keyword evidence="7" id="KW-0645">Protease</keyword>
<evidence type="ECO:0000256" key="3">
    <source>
        <dbReference type="ARBA" id="ARBA00022801"/>
    </source>
</evidence>
<dbReference type="GO" id="GO:0046872">
    <property type="term" value="F:metal ion binding"/>
    <property type="evidence" value="ECO:0007669"/>
    <property type="project" value="UniProtKB-KW"/>
</dbReference>
<evidence type="ECO:0000256" key="1">
    <source>
        <dbReference type="ARBA" id="ARBA00008766"/>
    </source>
</evidence>
<organism evidence="7 8">
    <name type="scientific">Aliiruegeria lutimaris</name>
    <dbReference type="NCBI Taxonomy" id="571298"/>
    <lineage>
        <taxon>Bacteria</taxon>
        <taxon>Pseudomonadati</taxon>
        <taxon>Pseudomonadota</taxon>
        <taxon>Alphaproteobacteria</taxon>
        <taxon>Rhodobacterales</taxon>
        <taxon>Roseobacteraceae</taxon>
        <taxon>Aliiruegeria</taxon>
    </lineage>
</organism>
<name>A0A1G8XZ35_9RHOB</name>
<keyword evidence="2" id="KW-0479">Metal-binding</keyword>
<dbReference type="InterPro" id="IPR000994">
    <property type="entry name" value="Pept_M24"/>
</dbReference>
<evidence type="ECO:0000256" key="2">
    <source>
        <dbReference type="ARBA" id="ARBA00022723"/>
    </source>
</evidence>
<dbReference type="SUPFAM" id="SSF53092">
    <property type="entry name" value="Creatinase/prolidase N-terminal domain"/>
    <property type="match status" value="1"/>
</dbReference>
<keyword evidence="8" id="KW-1185">Reference proteome</keyword>
<evidence type="ECO:0000313" key="7">
    <source>
        <dbReference type="EMBL" id="SDJ95474.1"/>
    </source>
</evidence>
<evidence type="ECO:0000259" key="6">
    <source>
        <dbReference type="Pfam" id="PF16188"/>
    </source>
</evidence>
<dbReference type="SUPFAM" id="SSF55920">
    <property type="entry name" value="Creatinase/aminopeptidase"/>
    <property type="match status" value="1"/>
</dbReference>
<dbReference type="InterPro" id="IPR029149">
    <property type="entry name" value="Creatin/AminoP/Spt16_N"/>
</dbReference>
<evidence type="ECO:0000313" key="8">
    <source>
        <dbReference type="Proteomes" id="UP000199382"/>
    </source>
</evidence>
<dbReference type="FunFam" id="3.90.230.10:FF:000009">
    <property type="entry name" value="xaa-Pro aminopeptidase 2"/>
    <property type="match status" value="1"/>
</dbReference>
<dbReference type="RefSeq" id="WP_093157146.1">
    <property type="nucleotide sequence ID" value="NZ_FNEK01000027.1"/>
</dbReference>
<protein>
    <submittedName>
        <fullName evidence="7">Xaa-Pro aminopeptidase</fullName>
    </submittedName>
</protein>
<dbReference type="EMBL" id="FNEK01000027">
    <property type="protein sequence ID" value="SDJ95474.1"/>
    <property type="molecule type" value="Genomic_DNA"/>
</dbReference>
<dbReference type="InterPro" id="IPR000587">
    <property type="entry name" value="Creatinase_N"/>
</dbReference>